<evidence type="ECO:0000256" key="3">
    <source>
        <dbReference type="ARBA" id="ARBA00023237"/>
    </source>
</evidence>
<feature type="domain" description="OmpA-like" evidence="6">
    <location>
        <begin position="324"/>
        <end position="439"/>
    </location>
</feature>
<dbReference type="RefSeq" id="WP_272653145.1">
    <property type="nucleotide sequence ID" value="NZ_JAZDDG010000015.1"/>
</dbReference>
<sequence length="439" mass="48506">MKTIKLSQKVVLVTGILLLCFTSSNAQFLKKLGKRAEKAAERAVERRVDKEATEKTDQALDSILEPGSKKTENPSTPKKDNPVAGSPNDNSSTDNTSGKSSGPKSLEVYSKFDFVPGDEQLFYDDFSNDFVGDFPVKWNTNAGGEVVMLGNESEKWFKLKSGYNIFFIPNVPKLPKEYTIEFDVIGIGVDRTSSTSRLRVDLSDDDKFKEGANFVQASIPFCQYTAAGITIENRIDNEREIYSTVKADIRNKIVEGTHISIAVNDERFRLWVDETKYIDVPKAIPLDKITTLKFHANNFKDDSEQLFISNLKVAKGGVDLRRKLLSEGKISTNAILFSSGSNTLKPESMGVIRQIFQVLQQDTSISLKIVGHTDADGDENSNLSLSKSRAEAVKNALVGVYGVDAGRLSTDGKGETEPVADNTTSDGKSQNRRVEFIKQ</sequence>
<dbReference type="CDD" id="cd07185">
    <property type="entry name" value="OmpA_C-like"/>
    <property type="match status" value="1"/>
</dbReference>
<dbReference type="SUPFAM" id="SSF103088">
    <property type="entry name" value="OmpA-like"/>
    <property type="match status" value="1"/>
</dbReference>
<evidence type="ECO:0000256" key="1">
    <source>
        <dbReference type="ARBA" id="ARBA00004442"/>
    </source>
</evidence>
<dbReference type="PRINTS" id="PR01021">
    <property type="entry name" value="OMPADOMAIN"/>
</dbReference>
<gene>
    <name evidence="7" type="ORF">V1I91_20650</name>
</gene>
<dbReference type="Gene3D" id="3.30.1330.60">
    <property type="entry name" value="OmpA-like domain"/>
    <property type="match status" value="1"/>
</dbReference>
<feature type="region of interest" description="Disordered" evidence="5">
    <location>
        <begin position="40"/>
        <end position="104"/>
    </location>
</feature>
<dbReference type="Pfam" id="PF00691">
    <property type="entry name" value="OmpA"/>
    <property type="match status" value="1"/>
</dbReference>
<comment type="caution">
    <text evidence="7">The sequence shown here is derived from an EMBL/GenBank/DDBJ whole genome shotgun (WGS) entry which is preliminary data.</text>
</comment>
<evidence type="ECO:0000313" key="8">
    <source>
        <dbReference type="Proteomes" id="UP001356308"/>
    </source>
</evidence>
<feature type="compositionally biased region" description="Basic and acidic residues" evidence="5">
    <location>
        <begin position="40"/>
        <end position="58"/>
    </location>
</feature>
<name>A0ABU7J131_9FLAO</name>
<dbReference type="InterPro" id="IPR050330">
    <property type="entry name" value="Bact_OuterMem_StrucFunc"/>
</dbReference>
<feature type="compositionally biased region" description="Basic and acidic residues" evidence="5">
    <location>
        <begin position="67"/>
        <end position="81"/>
    </location>
</feature>
<accession>A0ABU7J131</accession>
<evidence type="ECO:0000256" key="5">
    <source>
        <dbReference type="SAM" id="MobiDB-lite"/>
    </source>
</evidence>
<dbReference type="PANTHER" id="PTHR30329:SF21">
    <property type="entry name" value="LIPOPROTEIN YIAD-RELATED"/>
    <property type="match status" value="1"/>
</dbReference>
<organism evidence="7 8">
    <name type="scientific">Maribacter cobaltidurans</name>
    <dbReference type="NCBI Taxonomy" id="1178778"/>
    <lineage>
        <taxon>Bacteria</taxon>
        <taxon>Pseudomonadati</taxon>
        <taxon>Bacteroidota</taxon>
        <taxon>Flavobacteriia</taxon>
        <taxon>Flavobacteriales</taxon>
        <taxon>Flavobacteriaceae</taxon>
        <taxon>Maribacter</taxon>
    </lineage>
</organism>
<keyword evidence="3" id="KW-0998">Cell outer membrane</keyword>
<evidence type="ECO:0000313" key="7">
    <source>
        <dbReference type="EMBL" id="MEE1978498.1"/>
    </source>
</evidence>
<dbReference type="EMBL" id="JAZDDG010000015">
    <property type="protein sequence ID" value="MEE1978498.1"/>
    <property type="molecule type" value="Genomic_DNA"/>
</dbReference>
<proteinExistence type="predicted"/>
<reference evidence="7 8" key="1">
    <citation type="submission" date="2024-01" db="EMBL/GenBank/DDBJ databases">
        <title>Maribacter spp. originated from different algae showed divergent polysaccharides utilization ability.</title>
        <authorList>
            <person name="Wang H."/>
            <person name="Wu Y."/>
        </authorList>
    </citation>
    <scope>NUCLEOTIDE SEQUENCE [LARGE SCALE GENOMIC DNA]</scope>
    <source>
        <strain evidence="7 8">PR1</strain>
    </source>
</reference>
<dbReference type="PROSITE" id="PS51123">
    <property type="entry name" value="OMPA_2"/>
    <property type="match status" value="1"/>
</dbReference>
<dbReference type="Proteomes" id="UP001356308">
    <property type="component" value="Unassembled WGS sequence"/>
</dbReference>
<comment type="subcellular location">
    <subcellularLocation>
        <location evidence="1">Cell outer membrane</location>
    </subcellularLocation>
</comment>
<evidence type="ECO:0000259" key="6">
    <source>
        <dbReference type="PROSITE" id="PS51123"/>
    </source>
</evidence>
<dbReference type="PANTHER" id="PTHR30329">
    <property type="entry name" value="STATOR ELEMENT OF FLAGELLAR MOTOR COMPLEX"/>
    <property type="match status" value="1"/>
</dbReference>
<feature type="compositionally biased region" description="Low complexity" evidence="5">
    <location>
        <begin position="85"/>
        <end position="102"/>
    </location>
</feature>
<feature type="region of interest" description="Disordered" evidence="5">
    <location>
        <begin position="409"/>
        <end position="432"/>
    </location>
</feature>
<protein>
    <submittedName>
        <fullName evidence="7">OmpA family protein</fullName>
    </submittedName>
</protein>
<keyword evidence="2 4" id="KW-0472">Membrane</keyword>
<keyword evidence="8" id="KW-1185">Reference proteome</keyword>
<dbReference type="InterPro" id="IPR036737">
    <property type="entry name" value="OmpA-like_sf"/>
</dbReference>
<dbReference type="InterPro" id="IPR006664">
    <property type="entry name" value="OMP_bac"/>
</dbReference>
<dbReference type="InterPro" id="IPR006665">
    <property type="entry name" value="OmpA-like"/>
</dbReference>
<evidence type="ECO:0000256" key="4">
    <source>
        <dbReference type="PROSITE-ProRule" id="PRU00473"/>
    </source>
</evidence>
<evidence type="ECO:0000256" key="2">
    <source>
        <dbReference type="ARBA" id="ARBA00023136"/>
    </source>
</evidence>